<evidence type="ECO:0000256" key="6">
    <source>
        <dbReference type="ARBA" id="ARBA00020337"/>
    </source>
</evidence>
<dbReference type="CDD" id="cd01400">
    <property type="entry name" value="6PGL"/>
    <property type="match status" value="1"/>
</dbReference>
<comment type="function">
    <text evidence="2 7">Hydrolysis of 6-phosphogluconolactone to 6-phosphogluconate.</text>
</comment>
<evidence type="ECO:0000256" key="4">
    <source>
        <dbReference type="ARBA" id="ARBA00010662"/>
    </source>
</evidence>
<dbReference type="PANTHER" id="PTHR11054:SF0">
    <property type="entry name" value="6-PHOSPHOGLUCONOLACTONASE"/>
    <property type="match status" value="1"/>
</dbReference>
<dbReference type="PANTHER" id="PTHR11054">
    <property type="entry name" value="6-PHOSPHOGLUCONOLACTONASE"/>
    <property type="match status" value="1"/>
</dbReference>
<dbReference type="GO" id="GO:0005975">
    <property type="term" value="P:carbohydrate metabolic process"/>
    <property type="evidence" value="ECO:0007669"/>
    <property type="project" value="UniProtKB-UniRule"/>
</dbReference>
<evidence type="ECO:0000259" key="8">
    <source>
        <dbReference type="Pfam" id="PF01182"/>
    </source>
</evidence>
<evidence type="ECO:0000256" key="7">
    <source>
        <dbReference type="RuleBase" id="RU365095"/>
    </source>
</evidence>
<dbReference type="PATRIC" id="fig|935700.4.peg.3589"/>
<dbReference type="Pfam" id="PF01182">
    <property type="entry name" value="Glucosamine_iso"/>
    <property type="match status" value="1"/>
</dbReference>
<dbReference type="GO" id="GO:0017057">
    <property type="term" value="F:6-phosphogluconolactonase activity"/>
    <property type="evidence" value="ECO:0007669"/>
    <property type="project" value="UniProtKB-UniRule"/>
</dbReference>
<dbReference type="NCBIfam" id="TIGR01198">
    <property type="entry name" value="pgl"/>
    <property type="match status" value="1"/>
</dbReference>
<organism evidence="9 10">
    <name type="scientific">Jannaschia aquimarina</name>
    <dbReference type="NCBI Taxonomy" id="935700"/>
    <lineage>
        <taxon>Bacteria</taxon>
        <taxon>Pseudomonadati</taxon>
        <taxon>Pseudomonadota</taxon>
        <taxon>Alphaproteobacteria</taxon>
        <taxon>Rhodobacterales</taxon>
        <taxon>Roseobacteraceae</taxon>
        <taxon>Jannaschia</taxon>
    </lineage>
</organism>
<dbReference type="InterPro" id="IPR037171">
    <property type="entry name" value="NagB/RpiA_transferase-like"/>
</dbReference>
<sequence length="223" mass="23824">MDLIEYPDREILAMGLADMLAGALRKCLTVHERASFCVPGGSSPGEVFASLSGAALDWDRVDVLLNDERWVPETSDRSNTALLRRTLLTDRAAAANLVPMTTDAAAPEDGIPDLLPRYDALFPISLLLLGMGEDGHTASLFPGGDKLSAAMADDAPALMAMRAPGAGEARVTLTLPVLRDAMETHLLIMGDAKREVLDRARNADPMDMPIAALLPEATVHWAP</sequence>
<dbReference type="InterPro" id="IPR005900">
    <property type="entry name" value="6-phosphogluconolactonase_DevB"/>
</dbReference>
<comment type="pathway">
    <text evidence="3 7">Carbohydrate degradation; pentose phosphate pathway; D-ribulose 5-phosphate from D-glucose 6-phosphate (oxidative stage): step 2/3.</text>
</comment>
<gene>
    <name evidence="7 9" type="primary">pgl</name>
    <name evidence="9" type="ORF">jaqu_34800</name>
</gene>
<dbReference type="STRING" id="935700.jaqu_34800"/>
<evidence type="ECO:0000256" key="5">
    <source>
        <dbReference type="ARBA" id="ARBA00013198"/>
    </source>
</evidence>
<dbReference type="OrthoDB" id="9810967at2"/>
<accession>A0A0D1CJB0</accession>
<dbReference type="UniPathway" id="UPA00115">
    <property type="reaction ID" value="UER00409"/>
</dbReference>
<dbReference type="GO" id="GO:0006098">
    <property type="term" value="P:pentose-phosphate shunt"/>
    <property type="evidence" value="ECO:0007669"/>
    <property type="project" value="UniProtKB-UniPathway"/>
</dbReference>
<dbReference type="EC" id="3.1.1.31" evidence="5 7"/>
<proteinExistence type="inferred from homology"/>
<dbReference type="InterPro" id="IPR006148">
    <property type="entry name" value="Glc/Gal-6P_isomerase"/>
</dbReference>
<dbReference type="AlphaFoldDB" id="A0A0D1CJB0"/>
<keyword evidence="7 9" id="KW-0378">Hydrolase</keyword>
<dbReference type="RefSeq" id="WP_043920259.1">
    <property type="nucleotide sequence ID" value="NZ_FZPF01000003.1"/>
</dbReference>
<dbReference type="Proteomes" id="UP000032232">
    <property type="component" value="Unassembled WGS sequence"/>
</dbReference>
<keyword evidence="10" id="KW-1185">Reference proteome</keyword>
<comment type="similarity">
    <text evidence="4 7">Belongs to the glucosamine/galactosamine-6-phosphate isomerase family. 6-phosphogluconolactonase subfamily.</text>
</comment>
<comment type="caution">
    <text evidence="9">The sequence shown here is derived from an EMBL/GenBank/DDBJ whole genome shotgun (WGS) entry which is preliminary data.</text>
</comment>
<reference evidence="9 10" key="1">
    <citation type="submission" date="2015-02" db="EMBL/GenBank/DDBJ databases">
        <title>Genome Sequence of Jannaschia aquimarina DSM28248, a member of the Roseobacter clade.</title>
        <authorList>
            <person name="Voget S."/>
            <person name="Daniel R."/>
        </authorList>
    </citation>
    <scope>NUCLEOTIDE SEQUENCE [LARGE SCALE GENOMIC DNA]</scope>
    <source>
        <strain evidence="9 10">GSW-M26</strain>
    </source>
</reference>
<feature type="domain" description="Glucosamine/galactosamine-6-phosphate isomerase" evidence="8">
    <location>
        <begin position="8"/>
        <end position="221"/>
    </location>
</feature>
<comment type="catalytic activity">
    <reaction evidence="1 7">
        <text>6-phospho-D-glucono-1,5-lactone + H2O = 6-phospho-D-gluconate + H(+)</text>
        <dbReference type="Rhea" id="RHEA:12556"/>
        <dbReference type="ChEBI" id="CHEBI:15377"/>
        <dbReference type="ChEBI" id="CHEBI:15378"/>
        <dbReference type="ChEBI" id="CHEBI:57955"/>
        <dbReference type="ChEBI" id="CHEBI:58759"/>
        <dbReference type="EC" id="3.1.1.31"/>
    </reaction>
</comment>
<dbReference type="SUPFAM" id="SSF100950">
    <property type="entry name" value="NagB/RpiA/CoA transferase-like"/>
    <property type="match status" value="1"/>
</dbReference>
<evidence type="ECO:0000256" key="2">
    <source>
        <dbReference type="ARBA" id="ARBA00002681"/>
    </source>
</evidence>
<evidence type="ECO:0000256" key="1">
    <source>
        <dbReference type="ARBA" id="ARBA00000832"/>
    </source>
</evidence>
<name>A0A0D1CJB0_9RHOB</name>
<evidence type="ECO:0000256" key="3">
    <source>
        <dbReference type="ARBA" id="ARBA00004961"/>
    </source>
</evidence>
<evidence type="ECO:0000313" key="9">
    <source>
        <dbReference type="EMBL" id="KIT14792.1"/>
    </source>
</evidence>
<protein>
    <recommendedName>
        <fullName evidence="6 7">6-phosphogluconolactonase</fullName>
        <shortName evidence="7">6PGL</shortName>
        <ecNumber evidence="5 7">3.1.1.31</ecNumber>
    </recommendedName>
</protein>
<dbReference type="InterPro" id="IPR039104">
    <property type="entry name" value="6PGL"/>
</dbReference>
<dbReference type="Gene3D" id="3.40.50.1360">
    <property type="match status" value="1"/>
</dbReference>
<evidence type="ECO:0000313" key="10">
    <source>
        <dbReference type="Proteomes" id="UP000032232"/>
    </source>
</evidence>
<dbReference type="EMBL" id="JYFE01000061">
    <property type="protein sequence ID" value="KIT14792.1"/>
    <property type="molecule type" value="Genomic_DNA"/>
</dbReference>